<evidence type="ECO:0000313" key="3">
    <source>
        <dbReference type="Proteomes" id="UP001165393"/>
    </source>
</evidence>
<protein>
    <submittedName>
        <fullName evidence="2">IS4 family transposase</fullName>
    </submittedName>
</protein>
<dbReference type="SUPFAM" id="SSF53098">
    <property type="entry name" value="Ribonuclease H-like"/>
    <property type="match status" value="1"/>
</dbReference>
<dbReference type="EMBL" id="JAMQGP010000009">
    <property type="protein sequence ID" value="MCM2681268.1"/>
    <property type="molecule type" value="Genomic_DNA"/>
</dbReference>
<dbReference type="PANTHER" id="PTHR35404">
    <property type="entry name" value="TRANSPOSASE OF TN10"/>
    <property type="match status" value="1"/>
</dbReference>
<accession>A0AA41WAQ1</accession>
<feature type="non-terminal residue" evidence="2">
    <location>
        <position position="229"/>
    </location>
</feature>
<dbReference type="NCBIfam" id="NF033591">
    <property type="entry name" value="transpos_IS4_2"/>
    <property type="match status" value="1"/>
</dbReference>
<feature type="domain" description="Transposase IS4-like" evidence="1">
    <location>
        <begin position="91"/>
        <end position="199"/>
    </location>
</feature>
<dbReference type="GO" id="GO:0004803">
    <property type="term" value="F:transposase activity"/>
    <property type="evidence" value="ECO:0007669"/>
    <property type="project" value="InterPro"/>
</dbReference>
<dbReference type="RefSeq" id="WP_251262751.1">
    <property type="nucleotide sequence ID" value="NZ_JAMQGP010000009.1"/>
</dbReference>
<gene>
    <name evidence="2" type="ORF">NAF29_16595</name>
</gene>
<dbReference type="GO" id="GO:0006313">
    <property type="term" value="P:DNA transposition"/>
    <property type="evidence" value="ECO:0007669"/>
    <property type="project" value="InterPro"/>
</dbReference>
<sequence length="229" mass="26045">MRDVRILHDLLKNQCPLVHNKRLKSLMTAVQSLLDGQQLSLTELGRNISGSVAAKHNIKRIDRLLGNGSLHQERLAIYRWHARLLCGANPMPIILVDWSDVREQMRHQTLRASVSFEGRSVTIYERVFAFAEYNSPVSHNPFIDELASILPVNCCPLIVTDAGYRNPWFRAIEAKGWFWLGRVRGDVGFRPKGDKHWHSNKSYYPTANAKARLLGEGELGRKSPIRAAL</sequence>
<evidence type="ECO:0000313" key="2">
    <source>
        <dbReference type="EMBL" id="MCM2681268.1"/>
    </source>
</evidence>
<dbReference type="Proteomes" id="UP001165393">
    <property type="component" value="Unassembled WGS sequence"/>
</dbReference>
<keyword evidence="3" id="KW-1185">Reference proteome</keyword>
<comment type="caution">
    <text evidence="2">The sequence shown here is derived from an EMBL/GenBank/DDBJ whole genome shotgun (WGS) entry which is preliminary data.</text>
</comment>
<dbReference type="Pfam" id="PF01609">
    <property type="entry name" value="DDE_Tnp_1"/>
    <property type="match status" value="1"/>
</dbReference>
<dbReference type="AlphaFoldDB" id="A0AA41WAQ1"/>
<dbReference type="InterPro" id="IPR012337">
    <property type="entry name" value="RNaseH-like_sf"/>
</dbReference>
<name>A0AA41WAQ1_9GAMM</name>
<dbReference type="GO" id="GO:0003677">
    <property type="term" value="F:DNA binding"/>
    <property type="evidence" value="ECO:0007669"/>
    <property type="project" value="InterPro"/>
</dbReference>
<organism evidence="2 3">
    <name type="scientific">Echinimonas agarilytica</name>
    <dbReference type="NCBI Taxonomy" id="1215918"/>
    <lineage>
        <taxon>Bacteria</taxon>
        <taxon>Pseudomonadati</taxon>
        <taxon>Pseudomonadota</taxon>
        <taxon>Gammaproteobacteria</taxon>
        <taxon>Alteromonadales</taxon>
        <taxon>Echinimonadaceae</taxon>
        <taxon>Echinimonas</taxon>
    </lineage>
</organism>
<evidence type="ECO:0000259" key="1">
    <source>
        <dbReference type="Pfam" id="PF01609"/>
    </source>
</evidence>
<reference evidence="2 3" key="1">
    <citation type="journal article" date="2013" name="Antonie Van Leeuwenhoek">
        <title>Echinimonas agarilytica gen. nov., sp. nov., a new gammaproteobacterium isolated from the sea urchin Strongylocentrotus intermedius.</title>
        <authorList>
            <person name="Nedashkovskaya O.I."/>
            <person name="Stenkova A.M."/>
            <person name="Zhukova N.V."/>
            <person name="Van Trappen S."/>
            <person name="Lee J.S."/>
            <person name="Kim S.B."/>
        </authorList>
    </citation>
    <scope>NUCLEOTIDE SEQUENCE [LARGE SCALE GENOMIC DNA]</scope>
    <source>
        <strain evidence="2 3">KMM 6351</strain>
    </source>
</reference>
<dbReference type="InterPro" id="IPR047658">
    <property type="entry name" value="IS4-like_transpos"/>
</dbReference>
<dbReference type="PANTHER" id="PTHR35404:SF8">
    <property type="entry name" value="TRANSPOSASE OF TN10"/>
    <property type="match status" value="1"/>
</dbReference>
<proteinExistence type="predicted"/>
<dbReference type="InterPro" id="IPR002559">
    <property type="entry name" value="Transposase_11"/>
</dbReference>